<dbReference type="AlphaFoldDB" id="A0A0H5PXS7"/>
<evidence type="ECO:0000313" key="1">
    <source>
        <dbReference type="EMBL" id="CRY94551.1"/>
    </source>
</evidence>
<reference evidence="1" key="2">
    <citation type="submission" date="2015-07" db="EMBL/GenBank/DDBJ databases">
        <title>Plasmids, circular viruses and viroids from rat gut.</title>
        <authorList>
            <person name="Jorgensen T.J."/>
            <person name="Hansen M.A."/>
            <person name="Xu Z."/>
            <person name="Tabak M.A."/>
            <person name="Sorensen S.J."/>
            <person name="Hansen L.H."/>
        </authorList>
    </citation>
    <scope>NUCLEOTIDE SEQUENCE</scope>
    <source>
        <strain evidence="1">RGRH0277</strain>
    </source>
</reference>
<accession>A0A0H5PXS7</accession>
<reference evidence="1" key="1">
    <citation type="submission" date="2015-06" db="EMBL/GenBank/DDBJ databases">
        <authorList>
            <person name="Joergensen T."/>
        </authorList>
    </citation>
    <scope>NUCLEOTIDE SEQUENCE</scope>
    <source>
        <strain evidence="1">RGRH0277</strain>
    </source>
</reference>
<protein>
    <submittedName>
        <fullName evidence="1">Uncharacterized protein</fullName>
    </submittedName>
</protein>
<dbReference type="EMBL" id="LN852949">
    <property type="protein sequence ID" value="CRY94551.1"/>
    <property type="molecule type" value="Genomic_DNA"/>
</dbReference>
<organism evidence="1">
    <name type="scientific">uncultured prokaryote</name>
    <dbReference type="NCBI Taxonomy" id="198431"/>
    <lineage>
        <taxon>unclassified sequences</taxon>
        <taxon>environmental samples</taxon>
    </lineage>
</organism>
<name>A0A0H5PXS7_9ZZZZ</name>
<sequence length="149" mass="17900">MDKFSRLAVKEWDALWMEYIYTGLKSVDMVESEFFEIFEKFFYGKKDIYYLCPVHTKYIKFDKNKALNHRKALIFLLKEKIKEQGNAAVFWHILLVQVVVDEYRKNKYKKSFIKFFDDLDLSKMNEEEVKEFISAISKRMTSAEGALLF</sequence>
<proteinExistence type="predicted"/>